<dbReference type="EMBL" id="OBEB01000002">
    <property type="protein sequence ID" value="SNY49383.1"/>
    <property type="molecule type" value="Genomic_DNA"/>
</dbReference>
<gene>
    <name evidence="3" type="ORF">SAMN06297280_1386</name>
</gene>
<evidence type="ECO:0000313" key="3">
    <source>
        <dbReference type="EMBL" id="SNY49383.1"/>
    </source>
</evidence>
<evidence type="ECO:0000313" key="4">
    <source>
        <dbReference type="Proteomes" id="UP000219353"/>
    </source>
</evidence>
<dbReference type="Proteomes" id="UP000219353">
    <property type="component" value="Unassembled WGS sequence"/>
</dbReference>
<proteinExistence type="predicted"/>
<organism evidence="3 4">
    <name type="scientific">Arsukibacterium tuosuense</name>
    <dbReference type="NCBI Taxonomy" id="1323745"/>
    <lineage>
        <taxon>Bacteria</taxon>
        <taxon>Pseudomonadati</taxon>
        <taxon>Pseudomonadota</taxon>
        <taxon>Gammaproteobacteria</taxon>
        <taxon>Chromatiales</taxon>
        <taxon>Chromatiaceae</taxon>
        <taxon>Arsukibacterium</taxon>
    </lineage>
</organism>
<dbReference type="RefSeq" id="WP_097110660.1">
    <property type="nucleotide sequence ID" value="NZ_OBEB01000002.1"/>
</dbReference>
<dbReference type="AlphaFoldDB" id="A0A285INC2"/>
<feature type="chain" id="PRO_5012763880" evidence="1">
    <location>
        <begin position="19"/>
        <end position="110"/>
    </location>
</feature>
<name>A0A285INC2_9GAMM</name>
<dbReference type="InterPro" id="IPR007055">
    <property type="entry name" value="BON_dom"/>
</dbReference>
<dbReference type="Pfam" id="PF04972">
    <property type="entry name" value="BON"/>
    <property type="match status" value="1"/>
</dbReference>
<dbReference type="OrthoDB" id="7065980at2"/>
<evidence type="ECO:0000259" key="2">
    <source>
        <dbReference type="PROSITE" id="PS50914"/>
    </source>
</evidence>
<keyword evidence="1" id="KW-0732">Signal</keyword>
<keyword evidence="4" id="KW-1185">Reference proteome</keyword>
<sequence>MKILQAFCAMLLALPVLAVTGCDAGYARTGQHTPQQDGKLHTAITEVIQRDAAFRQSDINVLVSRQGQVTLSGTVGSIQDKKRASEIVKQVAGIKIVNNELEVVTPGNTN</sequence>
<dbReference type="Gene3D" id="3.30.1340.30">
    <property type="match status" value="1"/>
</dbReference>
<dbReference type="PROSITE" id="PS51257">
    <property type="entry name" value="PROKAR_LIPOPROTEIN"/>
    <property type="match status" value="1"/>
</dbReference>
<accession>A0A285INC2</accession>
<evidence type="ECO:0000256" key="1">
    <source>
        <dbReference type="SAM" id="SignalP"/>
    </source>
</evidence>
<dbReference type="PROSITE" id="PS50914">
    <property type="entry name" value="BON"/>
    <property type="match status" value="1"/>
</dbReference>
<reference evidence="4" key="1">
    <citation type="submission" date="2017-09" db="EMBL/GenBank/DDBJ databases">
        <authorList>
            <person name="Varghese N."/>
            <person name="Submissions S."/>
        </authorList>
    </citation>
    <scope>NUCLEOTIDE SEQUENCE [LARGE SCALE GENOMIC DNA]</scope>
    <source>
        <strain evidence="4">CGMCC 1.12461</strain>
    </source>
</reference>
<feature type="domain" description="BON" evidence="2">
    <location>
        <begin position="36"/>
        <end position="105"/>
    </location>
</feature>
<protein>
    <submittedName>
        <fullName evidence="3">BON domain-containing protein</fullName>
    </submittedName>
</protein>
<feature type="signal peptide" evidence="1">
    <location>
        <begin position="1"/>
        <end position="18"/>
    </location>
</feature>